<dbReference type="InterPro" id="IPR043128">
    <property type="entry name" value="Rev_trsase/Diguanyl_cyclase"/>
</dbReference>
<comment type="caution">
    <text evidence="5">The sequence shown here is derived from an EMBL/GenBank/DDBJ whole genome shotgun (WGS) entry which is preliminary data.</text>
</comment>
<reference evidence="5 6" key="1">
    <citation type="submission" date="2018-10" db="EMBL/GenBank/DDBJ databases">
        <title>Genome assembly for a Yunnan-Guizhou Plateau 3E fish, Anabarilius grahami (Regan), and its evolutionary and genetic applications.</title>
        <authorList>
            <person name="Jiang W."/>
        </authorList>
    </citation>
    <scope>NUCLEOTIDE SEQUENCE [LARGE SCALE GENOMIC DNA]</scope>
    <source>
        <strain evidence="5">AG-KIZ</strain>
        <tissue evidence="5">Muscle</tissue>
    </source>
</reference>
<evidence type="ECO:0000256" key="2">
    <source>
        <dbReference type="ARBA" id="ARBA00012180"/>
    </source>
</evidence>
<comment type="similarity">
    <text evidence="1">Belongs to the beta type-B retroviral polymerase family. HERV class-II K(HML-2) pol subfamily.</text>
</comment>
<dbReference type="CDD" id="cd01650">
    <property type="entry name" value="RT_nLTR_like"/>
    <property type="match status" value="1"/>
</dbReference>
<evidence type="ECO:0000313" key="6">
    <source>
        <dbReference type="Proteomes" id="UP000281406"/>
    </source>
</evidence>
<dbReference type="PANTHER" id="PTHR47510">
    <property type="entry name" value="REVERSE TRANSCRIPTASE DOMAIN-CONTAINING PROTEIN"/>
    <property type="match status" value="1"/>
</dbReference>
<dbReference type="EC" id="3.1.26.4" evidence="2"/>
<dbReference type="EMBL" id="RJVU01042015">
    <property type="protein sequence ID" value="ROL46029.1"/>
    <property type="molecule type" value="Genomic_DNA"/>
</dbReference>
<dbReference type="Gene3D" id="3.30.70.270">
    <property type="match status" value="1"/>
</dbReference>
<organism evidence="5 6">
    <name type="scientific">Anabarilius grahami</name>
    <name type="common">Kanglang fish</name>
    <name type="synonym">Barilius grahami</name>
    <dbReference type="NCBI Taxonomy" id="495550"/>
    <lineage>
        <taxon>Eukaryota</taxon>
        <taxon>Metazoa</taxon>
        <taxon>Chordata</taxon>
        <taxon>Craniata</taxon>
        <taxon>Vertebrata</taxon>
        <taxon>Euteleostomi</taxon>
        <taxon>Actinopterygii</taxon>
        <taxon>Neopterygii</taxon>
        <taxon>Teleostei</taxon>
        <taxon>Ostariophysi</taxon>
        <taxon>Cypriniformes</taxon>
        <taxon>Xenocyprididae</taxon>
        <taxon>Xenocypridinae</taxon>
        <taxon>Xenocypridinae incertae sedis</taxon>
        <taxon>Anabarilius</taxon>
    </lineage>
</organism>
<dbReference type="GO" id="GO:0016706">
    <property type="term" value="F:2-oxoglutarate-dependent dioxygenase activity"/>
    <property type="evidence" value="ECO:0007669"/>
    <property type="project" value="InterPro"/>
</dbReference>
<evidence type="ECO:0000313" key="5">
    <source>
        <dbReference type="EMBL" id="ROL46029.1"/>
    </source>
</evidence>
<proteinExistence type="inferred from homology"/>
<dbReference type="SUPFAM" id="SSF56672">
    <property type="entry name" value="DNA/RNA polymerases"/>
    <property type="match status" value="2"/>
</dbReference>
<keyword evidence="5" id="KW-0808">Transferase</keyword>
<keyword evidence="6" id="KW-1185">Reference proteome</keyword>
<dbReference type="InterPro" id="IPR015095">
    <property type="entry name" value="AlkB_hom8_N"/>
</dbReference>
<feature type="domain" description="Reverse transcriptase" evidence="4">
    <location>
        <begin position="177"/>
        <end position="446"/>
    </location>
</feature>
<keyword evidence="3" id="KW-1133">Transmembrane helix</keyword>
<dbReference type="AlphaFoldDB" id="A0A3N0YIH4"/>
<evidence type="ECO:0000256" key="3">
    <source>
        <dbReference type="SAM" id="Phobius"/>
    </source>
</evidence>
<accession>A0A3N0YIH4</accession>
<gene>
    <name evidence="5" type="ORF">DPX16_0165</name>
</gene>
<feature type="domain" description="Reverse transcriptase" evidence="4">
    <location>
        <begin position="1"/>
        <end position="64"/>
    </location>
</feature>
<keyword evidence="5" id="KW-0548">Nucleotidyltransferase</keyword>
<keyword evidence="3" id="KW-0812">Transmembrane</keyword>
<keyword evidence="5" id="KW-0695">RNA-directed DNA polymerase</keyword>
<dbReference type="GO" id="GO:0004523">
    <property type="term" value="F:RNA-DNA hybrid ribonuclease activity"/>
    <property type="evidence" value="ECO:0007669"/>
    <property type="project" value="UniProtKB-EC"/>
</dbReference>
<dbReference type="PROSITE" id="PS50878">
    <property type="entry name" value="RT_POL"/>
    <property type="match status" value="2"/>
</dbReference>
<feature type="transmembrane region" description="Helical" evidence="3">
    <location>
        <begin position="485"/>
        <end position="506"/>
    </location>
</feature>
<dbReference type="InterPro" id="IPR000477">
    <property type="entry name" value="RT_dom"/>
</dbReference>
<sequence>MTDLPSTVCVLQYADDILVSGETKEDCEKASIIVCNVLTQTGYKASRDELQWVKSKVTYLGHILMPAWQGLKNMAAVNIAPNACKYIQVAGSSPTSLPNDLNSFYTRFEAENSTQLETIISTLKPGDSALTISTEEVVRALKKTKVKSAPGLDNICGRTLKYCAEQLGGVLQTLFQNSLVSGVVPQKWKHSTVIPIPKRSSVKAFNNLRPVALTSLVMKAMERIIKNFITKITDPQLDPLQFAYRTGRGVDDAKVFITDVVHEHLESPNTTARLLFVDFSSAFNTLQPHILAEKLASRFHLEDQLIRWIIDFMTNRSQRVLVNNTLSDLLYTSTGSPQGCVLSPLLFILYSDDCRSTHPNCHLIKFADDTVLLSLLSGSSQQHGPALHEFVEWCDNSCLELNVNKTKEMVVTFSNKQRQMAMAVTTVIHGNPIKIVEEYKYLGTIFDNLLKFTSDTEEILRKCQQRQYLLRKLNSFGVNKNILSLFYYSYIESVITFSIVCWFHSISLQNRNRLERTVQVCSKIIGFPIRTLSAISEQQMLKLAFRILNDPSHALFSEFEWLPSGRRLRCPGCRTQRRKATFIPKVVQLLNSQSFLTPRFTML</sequence>
<protein>
    <recommendedName>
        <fullName evidence="2">ribonuclease H</fullName>
        <ecNumber evidence="2">3.1.26.4</ecNumber>
    </recommendedName>
</protein>
<keyword evidence="3" id="KW-0472">Membrane</keyword>
<dbReference type="GO" id="GO:0003964">
    <property type="term" value="F:RNA-directed DNA polymerase activity"/>
    <property type="evidence" value="ECO:0007669"/>
    <property type="project" value="UniProtKB-KW"/>
</dbReference>
<dbReference type="Pfam" id="PF09004">
    <property type="entry name" value="ALKBH8_N"/>
    <property type="match status" value="1"/>
</dbReference>
<dbReference type="PANTHER" id="PTHR47510:SF3">
    <property type="entry name" value="ENDO_EXONUCLEASE_PHOSPHATASE DOMAIN-CONTAINING PROTEIN"/>
    <property type="match status" value="1"/>
</dbReference>
<name>A0A3N0YIH4_ANAGA</name>
<dbReference type="Pfam" id="PF00078">
    <property type="entry name" value="RVT_1"/>
    <property type="match status" value="1"/>
</dbReference>
<dbReference type="Proteomes" id="UP000281406">
    <property type="component" value="Unassembled WGS sequence"/>
</dbReference>
<evidence type="ECO:0000256" key="1">
    <source>
        <dbReference type="ARBA" id="ARBA00010879"/>
    </source>
</evidence>
<dbReference type="InterPro" id="IPR043502">
    <property type="entry name" value="DNA/RNA_pol_sf"/>
</dbReference>
<dbReference type="OrthoDB" id="411173at2759"/>
<evidence type="ECO:0000259" key="4">
    <source>
        <dbReference type="PROSITE" id="PS50878"/>
    </source>
</evidence>
<dbReference type="GO" id="GO:0008168">
    <property type="term" value="F:methyltransferase activity"/>
    <property type="evidence" value="ECO:0007669"/>
    <property type="project" value="InterPro"/>
</dbReference>